<name>A0A5B9Q634_9BACT</name>
<dbReference type="Proteomes" id="UP000323917">
    <property type="component" value="Chromosome"/>
</dbReference>
<evidence type="ECO:0000256" key="1">
    <source>
        <dbReference type="SAM" id="MobiDB-lite"/>
    </source>
</evidence>
<sequence precursor="true">MTNSNSFTSSVLLSLGMILTLSPLGDAATLKKSSEAGDPTAAYVTDQPGASSPAAEEVAREVLRLQEELGGSIVSDFSAPEPPKSRPWAPPPTAPPVPTYHLHQPSWTARQSTPVDALRETAWRMEQSAYLLESLDLYSQADALRTTATRLRQDARKIKSGKNPSESTANESVKTAR</sequence>
<feature type="region of interest" description="Disordered" evidence="1">
    <location>
        <begin position="30"/>
        <end position="57"/>
    </location>
</feature>
<organism evidence="3 4">
    <name type="scientific">Bythopirellula goksoeyrii</name>
    <dbReference type="NCBI Taxonomy" id="1400387"/>
    <lineage>
        <taxon>Bacteria</taxon>
        <taxon>Pseudomonadati</taxon>
        <taxon>Planctomycetota</taxon>
        <taxon>Planctomycetia</taxon>
        <taxon>Pirellulales</taxon>
        <taxon>Lacipirellulaceae</taxon>
        <taxon>Bythopirellula</taxon>
    </lineage>
</organism>
<keyword evidence="4" id="KW-1185">Reference proteome</keyword>
<proteinExistence type="predicted"/>
<evidence type="ECO:0000313" key="4">
    <source>
        <dbReference type="Proteomes" id="UP000323917"/>
    </source>
</evidence>
<feature type="chain" id="PRO_5023005875" evidence="2">
    <location>
        <begin position="28"/>
        <end position="177"/>
    </location>
</feature>
<reference evidence="3 4" key="1">
    <citation type="submission" date="2019-08" db="EMBL/GenBank/DDBJ databases">
        <title>Deep-cultivation of Planctomycetes and their phenomic and genomic characterization uncovers novel biology.</title>
        <authorList>
            <person name="Wiegand S."/>
            <person name="Jogler M."/>
            <person name="Boedeker C."/>
            <person name="Pinto D."/>
            <person name="Vollmers J."/>
            <person name="Rivas-Marin E."/>
            <person name="Kohn T."/>
            <person name="Peeters S.H."/>
            <person name="Heuer A."/>
            <person name="Rast P."/>
            <person name="Oberbeckmann S."/>
            <person name="Bunk B."/>
            <person name="Jeske O."/>
            <person name="Meyerdierks A."/>
            <person name="Storesund J.E."/>
            <person name="Kallscheuer N."/>
            <person name="Luecker S."/>
            <person name="Lage O.M."/>
            <person name="Pohl T."/>
            <person name="Merkel B.J."/>
            <person name="Hornburger P."/>
            <person name="Mueller R.-W."/>
            <person name="Bruemmer F."/>
            <person name="Labrenz M."/>
            <person name="Spormann A.M."/>
            <person name="Op den Camp H."/>
            <person name="Overmann J."/>
            <person name="Amann R."/>
            <person name="Jetten M.S.M."/>
            <person name="Mascher T."/>
            <person name="Medema M.H."/>
            <person name="Devos D.P."/>
            <person name="Kaster A.-K."/>
            <person name="Ovreas L."/>
            <person name="Rohde M."/>
            <person name="Galperin M.Y."/>
            <person name="Jogler C."/>
        </authorList>
    </citation>
    <scope>NUCLEOTIDE SEQUENCE [LARGE SCALE GENOMIC DNA]</scope>
    <source>
        <strain evidence="3 4">Pr1d</strain>
    </source>
</reference>
<dbReference type="AlphaFoldDB" id="A0A5B9Q634"/>
<dbReference type="RefSeq" id="WP_148073144.1">
    <property type="nucleotide sequence ID" value="NZ_CP042913.1"/>
</dbReference>
<protein>
    <submittedName>
        <fullName evidence="3">Uncharacterized protein</fullName>
    </submittedName>
</protein>
<dbReference type="EMBL" id="CP042913">
    <property type="protein sequence ID" value="QEG34498.1"/>
    <property type="molecule type" value="Genomic_DNA"/>
</dbReference>
<evidence type="ECO:0000256" key="2">
    <source>
        <dbReference type="SAM" id="SignalP"/>
    </source>
</evidence>
<feature type="region of interest" description="Disordered" evidence="1">
    <location>
        <begin position="154"/>
        <end position="177"/>
    </location>
</feature>
<evidence type="ECO:0000313" key="3">
    <source>
        <dbReference type="EMBL" id="QEG34498.1"/>
    </source>
</evidence>
<feature type="compositionally biased region" description="Pro residues" evidence="1">
    <location>
        <begin position="88"/>
        <end position="98"/>
    </location>
</feature>
<feature type="signal peptide" evidence="2">
    <location>
        <begin position="1"/>
        <end position="27"/>
    </location>
</feature>
<keyword evidence="2" id="KW-0732">Signal</keyword>
<feature type="compositionally biased region" description="Polar residues" evidence="1">
    <location>
        <begin position="162"/>
        <end position="177"/>
    </location>
</feature>
<gene>
    <name evidence="3" type="ORF">Pr1d_17780</name>
</gene>
<accession>A0A5B9Q634</accession>
<dbReference type="OrthoDB" id="9869885at2"/>
<dbReference type="KEGG" id="bgok:Pr1d_17780"/>
<feature type="region of interest" description="Disordered" evidence="1">
    <location>
        <begin position="71"/>
        <end position="113"/>
    </location>
</feature>